<dbReference type="RefSeq" id="WP_346186351.1">
    <property type="nucleotide sequence ID" value="NZ_BAABCE010000027.1"/>
</dbReference>
<reference evidence="2" key="1">
    <citation type="journal article" date="2019" name="Int. J. Syst. Evol. Microbiol.">
        <title>The Global Catalogue of Microorganisms (GCM) 10K type strain sequencing project: providing services to taxonomists for standard genome sequencing and annotation.</title>
        <authorList>
            <consortium name="The Broad Institute Genomics Platform"/>
            <consortium name="The Broad Institute Genome Sequencing Center for Infectious Disease"/>
            <person name="Wu L."/>
            <person name="Ma J."/>
        </authorList>
    </citation>
    <scope>NUCLEOTIDE SEQUENCE [LARGE SCALE GENOMIC DNA]</scope>
    <source>
        <strain evidence="2">JCM 17656</strain>
    </source>
</reference>
<organism evidence="1 2">
    <name type="scientific">Streptomyces osmaniensis</name>
    <dbReference type="NCBI Taxonomy" id="593134"/>
    <lineage>
        <taxon>Bacteria</taxon>
        <taxon>Bacillati</taxon>
        <taxon>Actinomycetota</taxon>
        <taxon>Actinomycetes</taxon>
        <taxon>Kitasatosporales</taxon>
        <taxon>Streptomycetaceae</taxon>
        <taxon>Streptomyces</taxon>
    </lineage>
</organism>
<sequence>MTDPITAAQTTADLHTLPTGRLTRYDGAAHVFLDDINGLVQWLDATGGYTTCRPAGPGLVRWTLITHTEPRGDGTATPILVHSLALACELVPDELTTAAA</sequence>
<protein>
    <submittedName>
        <fullName evidence="1">Uncharacterized protein</fullName>
    </submittedName>
</protein>
<comment type="caution">
    <text evidence="1">The sequence shown here is derived from an EMBL/GenBank/DDBJ whole genome shotgun (WGS) entry which is preliminary data.</text>
</comment>
<accession>A0ABP6YUP1</accession>
<evidence type="ECO:0000313" key="2">
    <source>
        <dbReference type="Proteomes" id="UP001500707"/>
    </source>
</evidence>
<gene>
    <name evidence="1" type="ORF">GCM10022295_85930</name>
</gene>
<dbReference type="Proteomes" id="UP001500707">
    <property type="component" value="Unassembled WGS sequence"/>
</dbReference>
<name>A0ABP6YUP1_9ACTN</name>
<keyword evidence="2" id="KW-1185">Reference proteome</keyword>
<proteinExistence type="predicted"/>
<dbReference type="EMBL" id="BAABCE010000027">
    <property type="protein sequence ID" value="GAA3591087.1"/>
    <property type="molecule type" value="Genomic_DNA"/>
</dbReference>
<evidence type="ECO:0000313" key="1">
    <source>
        <dbReference type="EMBL" id="GAA3591087.1"/>
    </source>
</evidence>